<comment type="caution">
    <text evidence="2">The sequence shown here is derived from an EMBL/GenBank/DDBJ whole genome shotgun (WGS) entry which is preliminary data.</text>
</comment>
<feature type="transmembrane region" description="Helical" evidence="1">
    <location>
        <begin position="21"/>
        <end position="41"/>
    </location>
</feature>
<dbReference type="RefSeq" id="WP_110564562.1">
    <property type="nucleotide sequence ID" value="NZ_PYBV01000019.1"/>
</dbReference>
<proteinExistence type="predicted"/>
<protein>
    <submittedName>
        <fullName evidence="2">Low temperature requirement protein A</fullName>
    </submittedName>
</protein>
<dbReference type="PANTHER" id="PTHR36840">
    <property type="entry name" value="BLL5714 PROTEIN"/>
    <property type="match status" value="1"/>
</dbReference>
<dbReference type="AlphaFoldDB" id="A0A318NI84"/>
<keyword evidence="1" id="KW-0472">Membrane</keyword>
<dbReference type="Proteomes" id="UP000248333">
    <property type="component" value="Unassembled WGS sequence"/>
</dbReference>
<organism evidence="2 3">
    <name type="scientific">Micromonospora arborensis</name>
    <dbReference type="NCBI Taxonomy" id="2116518"/>
    <lineage>
        <taxon>Bacteria</taxon>
        <taxon>Bacillati</taxon>
        <taxon>Actinomycetota</taxon>
        <taxon>Actinomycetes</taxon>
        <taxon>Micromonosporales</taxon>
        <taxon>Micromonosporaceae</taxon>
        <taxon>Micromonospora</taxon>
    </lineage>
</organism>
<sequence>MTTDQAVGLAREDEGPQRATLLELFLDLVFVAALALTSRTLAQRLDWVGVFETAVLLMAIWWVWAASTLATELHHTHRPPIFATTVWVMFGTILMAGALPKAFAEHGLVFAGAYVAIQMGRGVVLVTALADPSARQRSNRLLFWNCVSAVPWLAGAFVTGPARGLLWAAALAVDYGAALFRYPTPRIGRLPTPQYAVAADHLAERYQQIFTLALGDLILVITLTYAADDLTIQRTAALLIGFATTVLLWQVYVHRAGALLKAAIEASRDPGGFVRSAPNTHLLMVAGVVAASAGFEAVIDHPTAETSPWLVGVILGGPALFLLGRARFEYEVFSRVSPSRLVALLVLAVLGPALLLTPALVAGLAATLVLAGIAVTDSIRARGSPPEPPMPST</sequence>
<feature type="transmembrane region" description="Helical" evidence="1">
    <location>
        <begin position="307"/>
        <end position="324"/>
    </location>
</feature>
<dbReference type="InterPro" id="IPR010640">
    <property type="entry name" value="Low_temperature_requirement_A"/>
</dbReference>
<feature type="transmembrane region" description="Helical" evidence="1">
    <location>
        <begin position="109"/>
        <end position="129"/>
    </location>
</feature>
<feature type="transmembrane region" description="Helical" evidence="1">
    <location>
        <begin position="81"/>
        <end position="103"/>
    </location>
</feature>
<feature type="transmembrane region" description="Helical" evidence="1">
    <location>
        <begin position="344"/>
        <end position="375"/>
    </location>
</feature>
<gene>
    <name evidence="2" type="ORF">C7C45_16640</name>
</gene>
<reference evidence="2 3" key="1">
    <citation type="submission" date="2018-03" db="EMBL/GenBank/DDBJ databases">
        <title>Bioinformatic expansion and discovery of thiopeptide antibiotics.</title>
        <authorList>
            <person name="Schwalen C.J."/>
            <person name="Hudson G.A."/>
            <person name="Mitchell D.A."/>
        </authorList>
    </citation>
    <scope>NUCLEOTIDE SEQUENCE [LARGE SCALE GENOMIC DNA]</scope>
    <source>
        <strain evidence="2 3">NRRL 8041</strain>
    </source>
</reference>
<dbReference type="Pfam" id="PF06772">
    <property type="entry name" value="LtrA"/>
    <property type="match status" value="1"/>
</dbReference>
<feature type="transmembrane region" description="Helical" evidence="1">
    <location>
        <begin position="232"/>
        <end position="252"/>
    </location>
</feature>
<feature type="transmembrane region" description="Helical" evidence="1">
    <location>
        <begin position="273"/>
        <end position="295"/>
    </location>
</feature>
<evidence type="ECO:0000256" key="1">
    <source>
        <dbReference type="SAM" id="Phobius"/>
    </source>
</evidence>
<keyword evidence="3" id="KW-1185">Reference proteome</keyword>
<dbReference type="PANTHER" id="PTHR36840:SF1">
    <property type="entry name" value="BLL5714 PROTEIN"/>
    <property type="match status" value="1"/>
</dbReference>
<name>A0A318NI84_9ACTN</name>
<keyword evidence="1" id="KW-1133">Transmembrane helix</keyword>
<keyword evidence="1" id="KW-0812">Transmembrane</keyword>
<accession>A0A318NI84</accession>
<evidence type="ECO:0000313" key="2">
    <source>
        <dbReference type="EMBL" id="PYC69304.1"/>
    </source>
</evidence>
<evidence type="ECO:0000313" key="3">
    <source>
        <dbReference type="Proteomes" id="UP000248333"/>
    </source>
</evidence>
<feature type="transmembrane region" description="Helical" evidence="1">
    <location>
        <begin position="209"/>
        <end position="226"/>
    </location>
</feature>
<dbReference type="OrthoDB" id="7698234at2"/>
<dbReference type="EMBL" id="PYBV01000019">
    <property type="protein sequence ID" value="PYC69304.1"/>
    <property type="molecule type" value="Genomic_DNA"/>
</dbReference>
<feature type="transmembrane region" description="Helical" evidence="1">
    <location>
        <begin position="47"/>
        <end position="69"/>
    </location>
</feature>